<accession>A0A0L6UA66</accession>
<evidence type="ECO:0000313" key="2">
    <source>
        <dbReference type="EMBL" id="KNZ44680.1"/>
    </source>
</evidence>
<evidence type="ECO:0000313" key="3">
    <source>
        <dbReference type="Proteomes" id="UP000037035"/>
    </source>
</evidence>
<proteinExistence type="predicted"/>
<feature type="compositionally biased region" description="Polar residues" evidence="1">
    <location>
        <begin position="362"/>
        <end position="371"/>
    </location>
</feature>
<keyword evidence="3" id="KW-1185">Reference proteome</keyword>
<dbReference type="VEuPathDB" id="FungiDB:VP01_892g2"/>
<feature type="compositionally biased region" description="Polar residues" evidence="1">
    <location>
        <begin position="32"/>
        <end position="44"/>
    </location>
</feature>
<evidence type="ECO:0000256" key="1">
    <source>
        <dbReference type="SAM" id="MobiDB-lite"/>
    </source>
</evidence>
<protein>
    <submittedName>
        <fullName evidence="2">Uncharacterized protein</fullName>
    </submittedName>
</protein>
<name>A0A0L6UA66_9BASI</name>
<reference evidence="2 3" key="1">
    <citation type="submission" date="2015-08" db="EMBL/GenBank/DDBJ databases">
        <title>Next Generation Sequencing and Analysis of the Genome of Puccinia sorghi L Schw, the Causal Agent of Maize Common Rust.</title>
        <authorList>
            <person name="Rochi L."/>
            <person name="Burguener G."/>
            <person name="Darino M."/>
            <person name="Turjanski A."/>
            <person name="Kreff E."/>
            <person name="Dieguez M.J."/>
            <person name="Sacco F."/>
        </authorList>
    </citation>
    <scope>NUCLEOTIDE SEQUENCE [LARGE SCALE GENOMIC DNA]</scope>
    <source>
        <strain evidence="2 3">RO10H11247</strain>
    </source>
</reference>
<sequence>MPKLRIPVARIYLCGQFAYSLCLEPQPHSPSSSVLRIESQSIPTHPSRKHRHSTASYPNSSGLRSVRFVIERPDPHAASPFPPHSQHSWSSWLRSLGSPARGSSSGRSTHHLPRLTCLCKTVAGSEYYKFAHILSCTFSLNAIKSPLSHHLKLWHHLDASKLNPTGTLSVISHELELSRLPWFWGPSRLAKASDYGPIGGNFCQTQTQNMFLIRQSILFPLLNAHFPYSSFCRCDVFFLKMWICQRRLLVRHRSFDLQLNHQYYLLYLRGGCILFRTCPCQKKSIPVHLQRASHKAKHDQMMGIFKASTSSSILFHSSALPIGKIEKIEDQEVEENLVPPFEMPDYVSDAMDLDDVDPSQFGLASSPSDWSSDMENDGGDSTDPKISRNYPVKLNSPWYTFPNKQVSHVLLCFPEIFLASLLLAHFQKITASLMYDKFCSILVLANFPLPHWTTVQSTRERIYDMLDLNMKENTWYTATKNIAHNLIMNIPAHIDFKSEDLMEVPISILNSSIQKFKCQKALVEPPKVQLTLNKFPVSSVSAYISATLNCRVPTISQPTNCIGGEYYCANQIKIRQLIYSICILIFFFVETFMQKHKMMLSWPSSMCQNTYKL</sequence>
<feature type="region of interest" description="Disordered" evidence="1">
    <location>
        <begin position="32"/>
        <end position="60"/>
    </location>
</feature>
<dbReference type="Proteomes" id="UP000037035">
    <property type="component" value="Unassembled WGS sequence"/>
</dbReference>
<organism evidence="2 3">
    <name type="scientific">Puccinia sorghi</name>
    <dbReference type="NCBI Taxonomy" id="27349"/>
    <lineage>
        <taxon>Eukaryota</taxon>
        <taxon>Fungi</taxon>
        <taxon>Dikarya</taxon>
        <taxon>Basidiomycota</taxon>
        <taxon>Pucciniomycotina</taxon>
        <taxon>Pucciniomycetes</taxon>
        <taxon>Pucciniales</taxon>
        <taxon>Pucciniaceae</taxon>
        <taxon>Puccinia</taxon>
    </lineage>
</organism>
<dbReference type="AlphaFoldDB" id="A0A0L6UA66"/>
<gene>
    <name evidence="2" type="ORF">VP01_892g2</name>
</gene>
<comment type="caution">
    <text evidence="2">The sequence shown here is derived from an EMBL/GenBank/DDBJ whole genome shotgun (WGS) entry which is preliminary data.</text>
</comment>
<feature type="region of interest" description="Disordered" evidence="1">
    <location>
        <begin position="362"/>
        <end position="386"/>
    </location>
</feature>
<dbReference type="EMBL" id="LAVV01014526">
    <property type="protein sequence ID" value="KNZ44680.1"/>
    <property type="molecule type" value="Genomic_DNA"/>
</dbReference>